<evidence type="ECO:0000259" key="2">
    <source>
        <dbReference type="Pfam" id="PF09925"/>
    </source>
</evidence>
<evidence type="ECO:0000256" key="1">
    <source>
        <dbReference type="SAM" id="Phobius"/>
    </source>
</evidence>
<proteinExistence type="predicted"/>
<dbReference type="Pfam" id="PF09925">
    <property type="entry name" value="DUF2157"/>
    <property type="match status" value="1"/>
</dbReference>
<dbReference type="Proteomes" id="UP000231990">
    <property type="component" value="Unassembled WGS sequence"/>
</dbReference>
<feature type="transmembrane region" description="Helical" evidence="1">
    <location>
        <begin position="326"/>
        <end position="346"/>
    </location>
</feature>
<feature type="transmembrane region" description="Helical" evidence="1">
    <location>
        <begin position="214"/>
        <end position="233"/>
    </location>
</feature>
<gene>
    <name evidence="3" type="ORF">CH360_16275</name>
    <name evidence="4" type="ORF">CH373_16075</name>
</gene>
<keyword evidence="1" id="KW-0812">Transmembrane</keyword>
<comment type="caution">
    <text evidence="4">The sequence shown here is derived from an EMBL/GenBank/DDBJ whole genome shotgun (WGS) entry which is preliminary data.</text>
</comment>
<evidence type="ECO:0000313" key="4">
    <source>
        <dbReference type="EMBL" id="PJZ72113.1"/>
    </source>
</evidence>
<feature type="transmembrane region" description="Helical" evidence="1">
    <location>
        <begin position="66"/>
        <end position="86"/>
    </location>
</feature>
<feature type="domain" description="DUF2157" evidence="2">
    <location>
        <begin position="9"/>
        <end position="142"/>
    </location>
</feature>
<feature type="transmembrane region" description="Helical" evidence="1">
    <location>
        <begin position="253"/>
        <end position="271"/>
    </location>
</feature>
<feature type="transmembrane region" description="Helical" evidence="1">
    <location>
        <begin position="303"/>
        <end position="321"/>
    </location>
</feature>
<dbReference type="RefSeq" id="WP_100715118.1">
    <property type="nucleotide sequence ID" value="NZ_NPDY01000023.1"/>
</dbReference>
<evidence type="ECO:0000313" key="3">
    <source>
        <dbReference type="EMBL" id="PJZ68414.1"/>
    </source>
</evidence>
<accession>A0A2M9ZJI2</accession>
<dbReference type="OrthoDB" id="5622130at2"/>
<keyword evidence="1" id="KW-0472">Membrane</keyword>
<feature type="transmembrane region" description="Helical" evidence="1">
    <location>
        <begin position="175"/>
        <end position="193"/>
    </location>
</feature>
<reference evidence="5 6" key="1">
    <citation type="submission" date="2017-07" db="EMBL/GenBank/DDBJ databases">
        <title>Leptospira spp. isolated from tropical soils.</title>
        <authorList>
            <person name="Thibeaux R."/>
            <person name="Iraola G."/>
            <person name="Ferres I."/>
            <person name="Bierque E."/>
            <person name="Girault D."/>
            <person name="Soupe-Gilbert M.-E."/>
            <person name="Picardeau M."/>
            <person name="Goarant C."/>
        </authorList>
    </citation>
    <scope>NUCLEOTIDE SEQUENCE [LARGE SCALE GENOMIC DNA]</scope>
    <source>
        <strain evidence="4 6">FH1-B-B1</strain>
        <strain evidence="3 5">FH1-B-C1</strain>
    </source>
</reference>
<feature type="transmembrane region" description="Helical" evidence="1">
    <location>
        <begin position="35"/>
        <end position="60"/>
    </location>
</feature>
<organism evidence="4 6">
    <name type="scientific">Leptospira perolatii</name>
    <dbReference type="NCBI Taxonomy" id="2023191"/>
    <lineage>
        <taxon>Bacteria</taxon>
        <taxon>Pseudomonadati</taxon>
        <taxon>Spirochaetota</taxon>
        <taxon>Spirochaetia</taxon>
        <taxon>Leptospirales</taxon>
        <taxon>Leptospiraceae</taxon>
        <taxon>Leptospira</taxon>
    </lineage>
</organism>
<dbReference type="AlphaFoldDB" id="A0A2M9ZJI2"/>
<feature type="transmembrane region" description="Helical" evidence="1">
    <location>
        <begin position="352"/>
        <end position="371"/>
    </location>
</feature>
<protein>
    <recommendedName>
        <fullName evidence="2">DUF2157 domain-containing protein</fullName>
    </recommendedName>
</protein>
<name>A0A2M9ZJI2_9LEPT</name>
<dbReference type="InterPro" id="IPR018677">
    <property type="entry name" value="DUF2157"/>
</dbReference>
<feature type="transmembrane region" description="Helical" evidence="1">
    <location>
        <begin position="98"/>
        <end position="119"/>
    </location>
</feature>
<feature type="transmembrane region" description="Helical" evidence="1">
    <location>
        <begin position="278"/>
        <end position="297"/>
    </location>
</feature>
<keyword evidence="5" id="KW-1185">Reference proteome</keyword>
<feature type="transmembrane region" description="Helical" evidence="1">
    <location>
        <begin position="149"/>
        <end position="169"/>
    </location>
</feature>
<dbReference type="EMBL" id="NPDY01000023">
    <property type="protein sequence ID" value="PJZ68414.1"/>
    <property type="molecule type" value="Genomic_DNA"/>
</dbReference>
<sequence length="392" mass="45081">MNLKAKLHAWVAAGLIQSSQADRILDFEHSKKIPYAYYSFIILGIVVLATGIVALIAVNWEDIPDWFKLSIGFALLLSLGTGVVYLSEKKGSNPNWQLLLVLFFSLLCFGMIGLISQIYHTQGELYQATGLWAAMTFLLVLTHPTKTFLHLWIFFFSFSVFDWIGSRLLWTEVKYWYSLLNLAFASSFGILALEYEKHLEKKEEAKTLGSNVFLVWWIVYLVAASIFSSILRFDYDLGSSVSDNVPRVFFPRWIAFILVGLLSAWAFFSKVRIGKQRIVLFLLSSVALILLCLPQVLSWYGKFPSAFLFILTWFFLSFLFFDSRRWFDFCLVVIGIRFIFIYFEIFGSLLETAWGLIISGGVIIGASLLFFQQKERIRNFLLQLISSWGEKK</sequence>
<dbReference type="EMBL" id="NPDZ01000013">
    <property type="protein sequence ID" value="PJZ72113.1"/>
    <property type="molecule type" value="Genomic_DNA"/>
</dbReference>
<evidence type="ECO:0000313" key="6">
    <source>
        <dbReference type="Proteomes" id="UP000231990"/>
    </source>
</evidence>
<dbReference type="Proteomes" id="UP000231962">
    <property type="component" value="Unassembled WGS sequence"/>
</dbReference>
<feature type="transmembrane region" description="Helical" evidence="1">
    <location>
        <begin position="125"/>
        <end position="142"/>
    </location>
</feature>
<keyword evidence="1" id="KW-1133">Transmembrane helix</keyword>
<evidence type="ECO:0000313" key="5">
    <source>
        <dbReference type="Proteomes" id="UP000231962"/>
    </source>
</evidence>